<keyword evidence="1" id="KW-0812">Transmembrane</keyword>
<keyword evidence="4" id="KW-1185">Reference proteome</keyword>
<keyword evidence="1" id="KW-0472">Membrane</keyword>
<feature type="chain" id="PRO_5008904473" description="Transmembrane protein" evidence="2">
    <location>
        <begin position="29"/>
        <end position="190"/>
    </location>
</feature>
<dbReference type="AlphaFoldDB" id="A0A1D2MSD7"/>
<dbReference type="EMBL" id="LJIJ01000595">
    <property type="protein sequence ID" value="ODM96007.1"/>
    <property type="molecule type" value="Genomic_DNA"/>
</dbReference>
<evidence type="ECO:0008006" key="5">
    <source>
        <dbReference type="Google" id="ProtNLM"/>
    </source>
</evidence>
<evidence type="ECO:0000256" key="2">
    <source>
        <dbReference type="SAM" id="SignalP"/>
    </source>
</evidence>
<dbReference type="Proteomes" id="UP000094527">
    <property type="component" value="Unassembled WGS sequence"/>
</dbReference>
<evidence type="ECO:0000313" key="3">
    <source>
        <dbReference type="EMBL" id="ODM96007.1"/>
    </source>
</evidence>
<proteinExistence type="predicted"/>
<comment type="caution">
    <text evidence="3">The sequence shown here is derived from an EMBL/GenBank/DDBJ whole genome shotgun (WGS) entry which is preliminary data.</text>
</comment>
<name>A0A1D2MSD7_ORCCI</name>
<protein>
    <recommendedName>
        <fullName evidence="5">Transmembrane protein</fullName>
    </recommendedName>
</protein>
<sequence>MSTNNFKFPVFSLVGGILLLFLATSTLAQRYRPSIEQCEKYCFADCSEYYTDISRSWAWGIIRTVHAQNEYTDCVTANANCNCESRFSFSNPLFLLGLITFCIILILILYHVYRRCKNSKQANNGPTIRIYTHPIVASPNTISNGSLGTANAQTYNTFQMPAGVADTPPEYLPPPSYYECASNPTKSELG</sequence>
<feature type="transmembrane region" description="Helical" evidence="1">
    <location>
        <begin position="93"/>
        <end position="113"/>
    </location>
</feature>
<evidence type="ECO:0000256" key="1">
    <source>
        <dbReference type="SAM" id="Phobius"/>
    </source>
</evidence>
<feature type="signal peptide" evidence="2">
    <location>
        <begin position="1"/>
        <end position="28"/>
    </location>
</feature>
<organism evidence="3 4">
    <name type="scientific">Orchesella cincta</name>
    <name type="common">Springtail</name>
    <name type="synonym">Podura cincta</name>
    <dbReference type="NCBI Taxonomy" id="48709"/>
    <lineage>
        <taxon>Eukaryota</taxon>
        <taxon>Metazoa</taxon>
        <taxon>Ecdysozoa</taxon>
        <taxon>Arthropoda</taxon>
        <taxon>Hexapoda</taxon>
        <taxon>Collembola</taxon>
        <taxon>Entomobryomorpha</taxon>
        <taxon>Entomobryoidea</taxon>
        <taxon>Orchesellidae</taxon>
        <taxon>Orchesellinae</taxon>
        <taxon>Orchesella</taxon>
    </lineage>
</organism>
<keyword evidence="1" id="KW-1133">Transmembrane helix</keyword>
<evidence type="ECO:0000313" key="4">
    <source>
        <dbReference type="Proteomes" id="UP000094527"/>
    </source>
</evidence>
<keyword evidence="2" id="KW-0732">Signal</keyword>
<gene>
    <name evidence="3" type="ORF">Ocin01_10671</name>
</gene>
<accession>A0A1D2MSD7</accession>
<reference evidence="3 4" key="1">
    <citation type="journal article" date="2016" name="Genome Biol. Evol.">
        <title>Gene Family Evolution Reflects Adaptation to Soil Environmental Stressors in the Genome of the Collembolan Orchesella cincta.</title>
        <authorList>
            <person name="Faddeeva-Vakhrusheva A."/>
            <person name="Derks M.F."/>
            <person name="Anvar S.Y."/>
            <person name="Agamennone V."/>
            <person name="Suring W."/>
            <person name="Smit S."/>
            <person name="van Straalen N.M."/>
            <person name="Roelofs D."/>
        </authorList>
    </citation>
    <scope>NUCLEOTIDE SEQUENCE [LARGE SCALE GENOMIC DNA]</scope>
    <source>
        <tissue evidence="3">Mixed pool</tissue>
    </source>
</reference>